<dbReference type="EMBL" id="BAEH01000054">
    <property type="protein sequence ID" value="GAB18412.1"/>
    <property type="molecule type" value="Genomic_DNA"/>
</dbReference>
<organism evidence="1 2">
    <name type="scientific">Gordonia effusa NBRC 100432</name>
    <dbReference type="NCBI Taxonomy" id="1077974"/>
    <lineage>
        <taxon>Bacteria</taxon>
        <taxon>Bacillati</taxon>
        <taxon>Actinomycetota</taxon>
        <taxon>Actinomycetes</taxon>
        <taxon>Mycobacteriales</taxon>
        <taxon>Gordoniaceae</taxon>
        <taxon>Gordonia</taxon>
    </lineage>
</organism>
<gene>
    <name evidence="1" type="ORF">GOEFS_054_00250</name>
</gene>
<dbReference type="Proteomes" id="UP000035034">
    <property type="component" value="Unassembled WGS sequence"/>
</dbReference>
<comment type="caution">
    <text evidence="1">The sequence shown here is derived from an EMBL/GenBank/DDBJ whole genome shotgun (WGS) entry which is preliminary data.</text>
</comment>
<dbReference type="AlphaFoldDB" id="H0R011"/>
<evidence type="ECO:0000313" key="1">
    <source>
        <dbReference type="EMBL" id="GAB18412.1"/>
    </source>
</evidence>
<sequence length="156" mass="17275">MQLRRVNLGDVISWDGRDWIIDAHGSNGSRLNPITDGTPRWVDLATISDDESFEYHGGTDGRIDAATDRIQFAMLDPQTRADALFWLQHLTEARFGVVDPHDPDAVPRDGYGPETTIEGRMEHKAQELSAAGIKTSRTSLFRKDAQYRAHAPCGGG</sequence>
<dbReference type="RefSeq" id="WP_007317749.1">
    <property type="nucleotide sequence ID" value="NZ_BAEH01000054.1"/>
</dbReference>
<name>H0R011_9ACTN</name>
<evidence type="ECO:0000313" key="2">
    <source>
        <dbReference type="Proteomes" id="UP000035034"/>
    </source>
</evidence>
<proteinExistence type="predicted"/>
<keyword evidence="2" id="KW-1185">Reference proteome</keyword>
<accession>H0R011</accession>
<protein>
    <submittedName>
        <fullName evidence="1">Putative transposase</fullName>
    </submittedName>
</protein>
<dbReference type="OrthoDB" id="52928at2"/>
<reference evidence="1 2" key="1">
    <citation type="submission" date="2011-12" db="EMBL/GenBank/DDBJ databases">
        <title>Whole genome shotgun sequence of Gordonia effusa NBRC 100432.</title>
        <authorList>
            <person name="Yoshida I."/>
            <person name="Takarada H."/>
            <person name="Hosoyama A."/>
            <person name="Tsuchikane K."/>
            <person name="Katsumata H."/>
            <person name="Yamazaki S."/>
            <person name="Fujita N."/>
        </authorList>
    </citation>
    <scope>NUCLEOTIDE SEQUENCE [LARGE SCALE GENOMIC DNA]</scope>
    <source>
        <strain evidence="1 2">NBRC 100432</strain>
    </source>
</reference>